<name>A0ABV0X944_9TELE</name>
<evidence type="ECO:0000313" key="1">
    <source>
        <dbReference type="EMBL" id="MEQ2278402.1"/>
    </source>
</evidence>
<gene>
    <name evidence="1" type="ORF">XENORESO_017852</name>
</gene>
<dbReference type="EMBL" id="JAHRIM010096251">
    <property type="protein sequence ID" value="MEQ2278402.1"/>
    <property type="molecule type" value="Genomic_DNA"/>
</dbReference>
<protein>
    <submittedName>
        <fullName evidence="1">Uncharacterized protein</fullName>
    </submittedName>
</protein>
<sequence length="99" mass="11622">MCMKMQCFSLTAPEILLHPFFQLFGDLLFLPLFDICDKHSRVKGALTWVDAQVFHFLFSVVQEAHVGCLRDKLRKHHILANKMNSNYLSYNLKSQKLYM</sequence>
<dbReference type="Proteomes" id="UP001444071">
    <property type="component" value="Unassembled WGS sequence"/>
</dbReference>
<evidence type="ECO:0000313" key="2">
    <source>
        <dbReference type="Proteomes" id="UP001444071"/>
    </source>
</evidence>
<accession>A0ABV0X944</accession>
<proteinExistence type="predicted"/>
<reference evidence="1 2" key="1">
    <citation type="submission" date="2021-06" db="EMBL/GenBank/DDBJ databases">
        <authorList>
            <person name="Palmer J.M."/>
        </authorList>
    </citation>
    <scope>NUCLEOTIDE SEQUENCE [LARGE SCALE GENOMIC DNA]</scope>
    <source>
        <strain evidence="1 2">XR_2019</strain>
        <tissue evidence="1">Muscle</tissue>
    </source>
</reference>
<comment type="caution">
    <text evidence="1">The sequence shown here is derived from an EMBL/GenBank/DDBJ whole genome shotgun (WGS) entry which is preliminary data.</text>
</comment>
<organism evidence="1 2">
    <name type="scientific">Xenotaenia resolanae</name>
    <dbReference type="NCBI Taxonomy" id="208358"/>
    <lineage>
        <taxon>Eukaryota</taxon>
        <taxon>Metazoa</taxon>
        <taxon>Chordata</taxon>
        <taxon>Craniata</taxon>
        <taxon>Vertebrata</taxon>
        <taxon>Euteleostomi</taxon>
        <taxon>Actinopterygii</taxon>
        <taxon>Neopterygii</taxon>
        <taxon>Teleostei</taxon>
        <taxon>Neoteleostei</taxon>
        <taxon>Acanthomorphata</taxon>
        <taxon>Ovalentaria</taxon>
        <taxon>Atherinomorphae</taxon>
        <taxon>Cyprinodontiformes</taxon>
        <taxon>Goodeidae</taxon>
        <taxon>Xenotaenia</taxon>
    </lineage>
</organism>
<keyword evidence="2" id="KW-1185">Reference proteome</keyword>